<dbReference type="Proteomes" id="UP000799441">
    <property type="component" value="Unassembled WGS sequence"/>
</dbReference>
<comment type="caution">
    <text evidence="2">The sequence shown here is derived from an EMBL/GenBank/DDBJ whole genome shotgun (WGS) entry which is preliminary data.</text>
</comment>
<name>A0A9P4Q237_9PEZI</name>
<proteinExistence type="predicted"/>
<organism evidence="2 3">
    <name type="scientific">Polychaeton citri CBS 116435</name>
    <dbReference type="NCBI Taxonomy" id="1314669"/>
    <lineage>
        <taxon>Eukaryota</taxon>
        <taxon>Fungi</taxon>
        <taxon>Dikarya</taxon>
        <taxon>Ascomycota</taxon>
        <taxon>Pezizomycotina</taxon>
        <taxon>Dothideomycetes</taxon>
        <taxon>Dothideomycetidae</taxon>
        <taxon>Capnodiales</taxon>
        <taxon>Capnodiaceae</taxon>
        <taxon>Polychaeton</taxon>
    </lineage>
</organism>
<protein>
    <recommendedName>
        <fullName evidence="4">F-box domain-containing protein</fullName>
    </recommendedName>
</protein>
<dbReference type="AlphaFoldDB" id="A0A9P4Q237"/>
<sequence>MHAGVAKATALPLHLIAIIVSYIDDIADIARVTRTSRLLYYMTLPQLYTKVHLHSYGDLRYVNGRPEGFGSGSPFMMALNGLVVKEHGKLVQEMRLWGKWREVGVEEFGLGRVPDNTMMLNSLLRVAVDRMSKLETFSWELDCKPLKTLYQGLAGKNTLTTLRLRFPSSKDPRPGVVIPPLPNLRAFSAYDIDPLCYPDDISLMLLHSRKLTDLRLHFSPRMRQAAEPTLSLESYFGRCIVAGYKIKCKHFALQNFFGPNLIGLDSCFDIEQCHSTTFFDTFGGTLGSARNKFIDDTWAMLKGDEQFYFKTIRCNEIAPQHVSLLSRSSGLERIYFVNNRDCTPYSTPASAGENGDPIFPSPTPSGDRESVVSLGKDYLYALTRNHGTTMKHMLLKHQWALSIEDLGDIIRYCPNLEQLGVSLSLDTSGVLKLLMPFLTQLKSVRILENEWLSEWRRTFGQQGMMEMMSYDLLRMGETKIKHISVGDVVYEITKGEMPLNRNGETVMGRELIEVDRKEVQHIEIWGMDSLDIDADPIVT</sequence>
<reference evidence="2" key="1">
    <citation type="journal article" date="2020" name="Stud. Mycol.">
        <title>101 Dothideomycetes genomes: a test case for predicting lifestyles and emergence of pathogens.</title>
        <authorList>
            <person name="Haridas S."/>
            <person name="Albert R."/>
            <person name="Binder M."/>
            <person name="Bloem J."/>
            <person name="Labutti K."/>
            <person name="Salamov A."/>
            <person name="Andreopoulos B."/>
            <person name="Baker S."/>
            <person name="Barry K."/>
            <person name="Bills G."/>
            <person name="Bluhm B."/>
            <person name="Cannon C."/>
            <person name="Castanera R."/>
            <person name="Culley D."/>
            <person name="Daum C."/>
            <person name="Ezra D."/>
            <person name="Gonzalez J."/>
            <person name="Henrissat B."/>
            <person name="Kuo A."/>
            <person name="Liang C."/>
            <person name="Lipzen A."/>
            <person name="Lutzoni F."/>
            <person name="Magnuson J."/>
            <person name="Mondo S."/>
            <person name="Nolan M."/>
            <person name="Ohm R."/>
            <person name="Pangilinan J."/>
            <person name="Park H.-J."/>
            <person name="Ramirez L."/>
            <person name="Alfaro M."/>
            <person name="Sun H."/>
            <person name="Tritt A."/>
            <person name="Yoshinaga Y."/>
            <person name="Zwiers L.-H."/>
            <person name="Turgeon B."/>
            <person name="Goodwin S."/>
            <person name="Spatafora J."/>
            <person name="Crous P."/>
            <person name="Grigoriev I."/>
        </authorList>
    </citation>
    <scope>NUCLEOTIDE SEQUENCE</scope>
    <source>
        <strain evidence="2">CBS 116435</strain>
    </source>
</reference>
<evidence type="ECO:0000313" key="3">
    <source>
        <dbReference type="Proteomes" id="UP000799441"/>
    </source>
</evidence>
<evidence type="ECO:0008006" key="4">
    <source>
        <dbReference type="Google" id="ProtNLM"/>
    </source>
</evidence>
<dbReference type="OrthoDB" id="5311681at2759"/>
<feature type="chain" id="PRO_5040146942" description="F-box domain-containing protein" evidence="1">
    <location>
        <begin position="22"/>
        <end position="539"/>
    </location>
</feature>
<evidence type="ECO:0000313" key="2">
    <source>
        <dbReference type="EMBL" id="KAF2718100.1"/>
    </source>
</evidence>
<accession>A0A9P4Q237</accession>
<gene>
    <name evidence="2" type="ORF">K431DRAFT_322657</name>
</gene>
<feature type="signal peptide" evidence="1">
    <location>
        <begin position="1"/>
        <end position="21"/>
    </location>
</feature>
<dbReference type="EMBL" id="MU003830">
    <property type="protein sequence ID" value="KAF2718100.1"/>
    <property type="molecule type" value="Genomic_DNA"/>
</dbReference>
<keyword evidence="3" id="KW-1185">Reference proteome</keyword>
<evidence type="ECO:0000256" key="1">
    <source>
        <dbReference type="SAM" id="SignalP"/>
    </source>
</evidence>
<keyword evidence="1" id="KW-0732">Signal</keyword>